<evidence type="ECO:0000259" key="8">
    <source>
        <dbReference type="Pfam" id="PF00081"/>
    </source>
</evidence>
<comment type="similarity">
    <text evidence="2 6">Belongs to the iron/manganese superoxide dismutase family.</text>
</comment>
<dbReference type="EMBL" id="CAJZBQ010000033">
    <property type="protein sequence ID" value="CAG9322953.1"/>
    <property type="molecule type" value="Genomic_DNA"/>
</dbReference>
<evidence type="ECO:0000256" key="1">
    <source>
        <dbReference type="ARBA" id="ARBA00001962"/>
    </source>
</evidence>
<evidence type="ECO:0000259" key="9">
    <source>
        <dbReference type="Pfam" id="PF02777"/>
    </source>
</evidence>
<dbReference type="InterPro" id="IPR019832">
    <property type="entry name" value="Mn/Fe_SOD_C"/>
</dbReference>
<dbReference type="GO" id="GO:0046872">
    <property type="term" value="F:metal ion binding"/>
    <property type="evidence" value="ECO:0007669"/>
    <property type="project" value="UniProtKB-KW"/>
</dbReference>
<keyword evidence="3 6" id="KW-0479">Metal-binding</keyword>
<dbReference type="Gene3D" id="1.10.287.990">
    <property type="entry name" value="Fe,Mn superoxide dismutase (SOD) domain"/>
    <property type="match status" value="1"/>
</dbReference>
<comment type="cofactor">
    <cofactor evidence="1">
        <name>Fe cation</name>
        <dbReference type="ChEBI" id="CHEBI:24875"/>
    </cofactor>
</comment>
<keyword evidence="4 6" id="KW-0560">Oxidoreductase</keyword>
<dbReference type="SUPFAM" id="SSF46609">
    <property type="entry name" value="Fe,Mn superoxide dismutase (SOD), N-terminal domain"/>
    <property type="match status" value="1"/>
</dbReference>
<gene>
    <name evidence="10" type="ORF">BSTOLATCC_MIC32858</name>
</gene>
<dbReference type="PROSITE" id="PS00088">
    <property type="entry name" value="SOD_MN"/>
    <property type="match status" value="1"/>
</dbReference>
<name>A0AAU9JB15_9CILI</name>
<comment type="catalytic activity">
    <reaction evidence="6">
        <text>2 superoxide + 2 H(+) = H2O2 + O2</text>
        <dbReference type="Rhea" id="RHEA:20696"/>
        <dbReference type="ChEBI" id="CHEBI:15378"/>
        <dbReference type="ChEBI" id="CHEBI:15379"/>
        <dbReference type="ChEBI" id="CHEBI:16240"/>
        <dbReference type="ChEBI" id="CHEBI:18421"/>
        <dbReference type="EC" id="1.15.1.1"/>
    </reaction>
</comment>
<dbReference type="InterPro" id="IPR019833">
    <property type="entry name" value="Mn/Fe_SOD_BS"/>
</dbReference>
<dbReference type="PRINTS" id="PR01703">
    <property type="entry name" value="MNSODISMTASE"/>
</dbReference>
<dbReference type="GO" id="GO:0004784">
    <property type="term" value="F:superoxide dismutase activity"/>
    <property type="evidence" value="ECO:0007669"/>
    <property type="project" value="UniProtKB-EC"/>
</dbReference>
<dbReference type="Gene3D" id="3.55.40.20">
    <property type="entry name" value="Iron/manganese superoxide dismutase, C-terminal domain"/>
    <property type="match status" value="1"/>
</dbReference>
<evidence type="ECO:0000256" key="2">
    <source>
        <dbReference type="ARBA" id="ARBA00008714"/>
    </source>
</evidence>
<accession>A0AAU9JB15</accession>
<dbReference type="PANTHER" id="PTHR43595">
    <property type="entry name" value="37S RIBOSOMAL PROTEIN S26, MITOCHONDRIAL"/>
    <property type="match status" value="1"/>
</dbReference>
<keyword evidence="11" id="KW-1185">Reference proteome</keyword>
<dbReference type="SUPFAM" id="SSF54719">
    <property type="entry name" value="Fe,Mn superoxide dismutase (SOD), C-terminal domain"/>
    <property type="match status" value="1"/>
</dbReference>
<dbReference type="InterPro" id="IPR019831">
    <property type="entry name" value="Mn/Fe_SOD_N"/>
</dbReference>
<dbReference type="InterPro" id="IPR001189">
    <property type="entry name" value="Mn/Fe_SOD"/>
</dbReference>
<evidence type="ECO:0000256" key="4">
    <source>
        <dbReference type="ARBA" id="ARBA00023002"/>
    </source>
</evidence>
<reference evidence="10" key="1">
    <citation type="submission" date="2021-09" db="EMBL/GenBank/DDBJ databases">
        <authorList>
            <consortium name="AG Swart"/>
            <person name="Singh M."/>
            <person name="Singh A."/>
            <person name="Seah K."/>
            <person name="Emmerich C."/>
        </authorList>
    </citation>
    <scope>NUCLEOTIDE SEQUENCE</scope>
    <source>
        <strain evidence="10">ATCC30299</strain>
    </source>
</reference>
<evidence type="ECO:0000256" key="5">
    <source>
        <dbReference type="ARBA" id="ARBA00023004"/>
    </source>
</evidence>
<evidence type="ECO:0000256" key="7">
    <source>
        <dbReference type="SAM" id="MobiDB-lite"/>
    </source>
</evidence>
<feature type="domain" description="Manganese/iron superoxide dismutase N-terminal" evidence="8">
    <location>
        <begin position="8"/>
        <end position="49"/>
    </location>
</feature>
<sequence length="239" mass="27744">MMIRRFFSFKLPKLPFGTRELAPVYDDNTISYHWGKHHQTYVDNLNSVLLHPSPSHVGESILGKLNEALGKASPSMLKEKLQKPMEQAASAPGSQPHPPIDEKASHKADDAMKQAKEKMQDTVKDTEGLKDKVLHKIDEAMGDYSPNFLKEQVKHSQEESHKSESDLPLLEIIQNRAQQSIPFFTLDLWEHAYYLQYQNRRLEYVQKMWSIVNWKRIEEMYEQYAINEKPVPVDQLLEA</sequence>
<dbReference type="Proteomes" id="UP001162131">
    <property type="component" value="Unassembled WGS sequence"/>
</dbReference>
<evidence type="ECO:0000256" key="3">
    <source>
        <dbReference type="ARBA" id="ARBA00022723"/>
    </source>
</evidence>
<evidence type="ECO:0000256" key="6">
    <source>
        <dbReference type="RuleBase" id="RU000414"/>
    </source>
</evidence>
<protein>
    <recommendedName>
        <fullName evidence="6">Superoxide dismutase</fullName>
        <ecNumber evidence="6">1.15.1.1</ecNumber>
    </recommendedName>
</protein>
<dbReference type="Pfam" id="PF00081">
    <property type="entry name" value="Sod_Fe_N"/>
    <property type="match status" value="1"/>
</dbReference>
<dbReference type="PANTHER" id="PTHR43595:SF2">
    <property type="entry name" value="SMALL RIBOSOMAL SUBUNIT PROTEIN MS42"/>
    <property type="match status" value="1"/>
</dbReference>
<feature type="domain" description="Manganese/iron superoxide dismutase C-terminal" evidence="9">
    <location>
        <begin position="178"/>
        <end position="219"/>
    </location>
</feature>
<evidence type="ECO:0000313" key="11">
    <source>
        <dbReference type="Proteomes" id="UP001162131"/>
    </source>
</evidence>
<dbReference type="Pfam" id="PF02777">
    <property type="entry name" value="Sod_Fe_C"/>
    <property type="match status" value="1"/>
</dbReference>
<organism evidence="10 11">
    <name type="scientific">Blepharisma stoltei</name>
    <dbReference type="NCBI Taxonomy" id="1481888"/>
    <lineage>
        <taxon>Eukaryota</taxon>
        <taxon>Sar</taxon>
        <taxon>Alveolata</taxon>
        <taxon>Ciliophora</taxon>
        <taxon>Postciliodesmatophora</taxon>
        <taxon>Heterotrichea</taxon>
        <taxon>Heterotrichida</taxon>
        <taxon>Blepharismidae</taxon>
        <taxon>Blepharisma</taxon>
    </lineage>
</organism>
<comment type="function">
    <text evidence="6">Destroys radicals which are normally produced within the cells and which are toxic to biological systems.</text>
</comment>
<dbReference type="AlphaFoldDB" id="A0AAU9JB15"/>
<feature type="region of interest" description="Disordered" evidence="7">
    <location>
        <begin position="76"/>
        <end position="107"/>
    </location>
</feature>
<dbReference type="InterPro" id="IPR036314">
    <property type="entry name" value="SOD_C_sf"/>
</dbReference>
<proteinExistence type="inferred from homology"/>
<dbReference type="EC" id="1.15.1.1" evidence="6"/>
<comment type="caution">
    <text evidence="10">The sequence shown here is derived from an EMBL/GenBank/DDBJ whole genome shotgun (WGS) entry which is preliminary data.</text>
</comment>
<evidence type="ECO:0000313" key="10">
    <source>
        <dbReference type="EMBL" id="CAG9322953.1"/>
    </source>
</evidence>
<dbReference type="GO" id="GO:0005737">
    <property type="term" value="C:cytoplasm"/>
    <property type="evidence" value="ECO:0007669"/>
    <property type="project" value="TreeGrafter"/>
</dbReference>
<dbReference type="InterPro" id="IPR036324">
    <property type="entry name" value="Mn/Fe_SOD_N_sf"/>
</dbReference>
<keyword evidence="5" id="KW-0408">Iron</keyword>